<proteinExistence type="inferred from homology"/>
<reference evidence="7 8" key="1">
    <citation type="submission" date="2016-11" db="EMBL/GenBank/DDBJ databases">
        <title>Description of two novel members of the family Erysipelotrichaceae: Ileibacterium lipovorans gen. nov., sp. nov. and Dubosiella newyorkensis, gen. nov., sp. nov.</title>
        <authorList>
            <person name="Cox L.M."/>
            <person name="Sohn J."/>
            <person name="Tyrrell K.L."/>
            <person name="Citron D.M."/>
            <person name="Lawson P.A."/>
            <person name="Patel N.B."/>
            <person name="Iizumi T."/>
            <person name="Perez-Perez G.I."/>
            <person name="Goldstein E.J."/>
            <person name="Blaser M.J."/>
        </authorList>
    </citation>
    <scope>NUCLEOTIDE SEQUENCE [LARGE SCALE GENOMIC DNA]</scope>
    <source>
        <strain evidence="7 8">NYU-BL-A3</strain>
    </source>
</reference>
<accession>A0A1U7NEL0</accession>
<dbReference type="RefSeq" id="WP_075820359.1">
    <property type="nucleotide sequence ID" value="NZ_CAJUTZ010000015.1"/>
</dbReference>
<organism evidence="7 8">
    <name type="scientific">Ileibacterium valens</name>
    <dbReference type="NCBI Taxonomy" id="1862668"/>
    <lineage>
        <taxon>Bacteria</taxon>
        <taxon>Bacillati</taxon>
        <taxon>Bacillota</taxon>
        <taxon>Erysipelotrichia</taxon>
        <taxon>Erysipelotrichales</taxon>
        <taxon>Erysipelotrichaceae</taxon>
        <taxon>Ileibacterium</taxon>
    </lineage>
</organism>
<comment type="caution">
    <text evidence="7">The sequence shown here is derived from an EMBL/GenBank/DDBJ whole genome shotgun (WGS) entry which is preliminary data.</text>
</comment>
<protein>
    <recommendedName>
        <fullName evidence="6">Ribosomal processing cysteine protease Prp</fullName>
    </recommendedName>
</protein>
<keyword evidence="4" id="KW-0788">Thiol protease</keyword>
<dbReference type="GO" id="GO:0006508">
    <property type="term" value="P:proteolysis"/>
    <property type="evidence" value="ECO:0007669"/>
    <property type="project" value="UniProtKB-KW"/>
</dbReference>
<dbReference type="CDD" id="cd16332">
    <property type="entry name" value="Prp-like"/>
    <property type="match status" value="1"/>
</dbReference>
<keyword evidence="3" id="KW-0378">Hydrolase</keyword>
<name>A0A1U7NEL0_9FIRM</name>
<keyword evidence="1" id="KW-0690">Ribosome biogenesis</keyword>
<evidence type="ECO:0000256" key="3">
    <source>
        <dbReference type="ARBA" id="ARBA00022801"/>
    </source>
</evidence>
<dbReference type="GO" id="GO:0008234">
    <property type="term" value="F:cysteine-type peptidase activity"/>
    <property type="evidence" value="ECO:0007669"/>
    <property type="project" value="UniProtKB-KW"/>
</dbReference>
<dbReference type="InterPro" id="IPR036764">
    <property type="entry name" value="Peptidase_Prp_sf"/>
</dbReference>
<dbReference type="AlphaFoldDB" id="A0A1U7NEL0"/>
<evidence type="ECO:0000256" key="6">
    <source>
        <dbReference type="ARBA" id="ARBA00044538"/>
    </source>
</evidence>
<dbReference type="Proteomes" id="UP000186341">
    <property type="component" value="Unassembled WGS sequence"/>
</dbReference>
<dbReference type="EMBL" id="MPJW01000177">
    <property type="protein sequence ID" value="OLU38114.1"/>
    <property type="molecule type" value="Genomic_DNA"/>
</dbReference>
<dbReference type="SUPFAM" id="SSF118010">
    <property type="entry name" value="TM1457-like"/>
    <property type="match status" value="1"/>
</dbReference>
<dbReference type="GeneID" id="82203301"/>
<evidence type="ECO:0000313" key="8">
    <source>
        <dbReference type="Proteomes" id="UP000186341"/>
    </source>
</evidence>
<dbReference type="PANTHER" id="PTHR39178">
    <property type="entry name" value="HYPOTHETICAL RIBOSOME-ASSOCIATED PROTEIN"/>
    <property type="match status" value="1"/>
</dbReference>
<dbReference type="Gene3D" id="3.30.70.1490">
    <property type="entry name" value="Cysteine protease Prp"/>
    <property type="match status" value="1"/>
</dbReference>
<sequence length="104" mass="11256">MIRVLVGISGENITGFSVKGHALYGEHGQDLVCAGASSIVYGAMNALDILYPGLCDFRVLSNSIQIRTNAADEGLQTCLKMLQVQLQTLADDYPKNIQVNKKEV</sequence>
<gene>
    <name evidence="7" type="ORF">BO222_09010</name>
</gene>
<keyword evidence="2" id="KW-0645">Protease</keyword>
<keyword evidence="8" id="KW-1185">Reference proteome</keyword>
<dbReference type="OrthoDB" id="48998at2"/>
<evidence type="ECO:0000313" key="7">
    <source>
        <dbReference type="EMBL" id="OLU38114.1"/>
    </source>
</evidence>
<dbReference type="PANTHER" id="PTHR39178:SF1">
    <property type="entry name" value="RIBOSOMAL-PROCESSING CYSTEINE PROTEASE PRP"/>
    <property type="match status" value="1"/>
</dbReference>
<evidence type="ECO:0000256" key="5">
    <source>
        <dbReference type="ARBA" id="ARBA00044503"/>
    </source>
</evidence>
<dbReference type="GO" id="GO:0042254">
    <property type="term" value="P:ribosome biogenesis"/>
    <property type="evidence" value="ECO:0007669"/>
    <property type="project" value="UniProtKB-KW"/>
</dbReference>
<dbReference type="Pfam" id="PF04327">
    <property type="entry name" value="Peptidase_Prp"/>
    <property type="match status" value="1"/>
</dbReference>
<evidence type="ECO:0000256" key="4">
    <source>
        <dbReference type="ARBA" id="ARBA00022807"/>
    </source>
</evidence>
<evidence type="ECO:0000256" key="2">
    <source>
        <dbReference type="ARBA" id="ARBA00022670"/>
    </source>
</evidence>
<evidence type="ECO:0000256" key="1">
    <source>
        <dbReference type="ARBA" id="ARBA00022517"/>
    </source>
</evidence>
<comment type="similarity">
    <text evidence="5">Belongs to the Prp family.</text>
</comment>
<dbReference type="InterPro" id="IPR007422">
    <property type="entry name" value="Peptidase_Prp"/>
</dbReference>